<dbReference type="InterPro" id="IPR016181">
    <property type="entry name" value="Acyl_CoA_acyltransferase"/>
</dbReference>
<evidence type="ECO:0000259" key="3">
    <source>
        <dbReference type="PROSITE" id="PS51186"/>
    </source>
</evidence>
<dbReference type="PROSITE" id="PS51186">
    <property type="entry name" value="GNAT"/>
    <property type="match status" value="1"/>
</dbReference>
<dbReference type="GO" id="GO:0007064">
    <property type="term" value="P:mitotic sister chromatid cohesion"/>
    <property type="evidence" value="ECO:0007669"/>
    <property type="project" value="TreeGrafter"/>
</dbReference>
<dbReference type="GO" id="GO:0031415">
    <property type="term" value="C:NatA complex"/>
    <property type="evidence" value="ECO:0007669"/>
    <property type="project" value="TreeGrafter"/>
</dbReference>
<dbReference type="OrthoDB" id="47374at2759"/>
<evidence type="ECO:0000313" key="4">
    <source>
        <dbReference type="EMBL" id="OJA13071.1"/>
    </source>
</evidence>
<evidence type="ECO:0000256" key="1">
    <source>
        <dbReference type="ARBA" id="ARBA00022679"/>
    </source>
</evidence>
<keyword evidence="5" id="KW-1185">Reference proteome</keyword>
<dbReference type="Gene3D" id="3.40.630.30">
    <property type="match status" value="1"/>
</dbReference>
<name>A0A1J8PX79_9AGAM</name>
<evidence type="ECO:0000313" key="5">
    <source>
        <dbReference type="Proteomes" id="UP000183567"/>
    </source>
</evidence>
<comment type="caution">
    <text evidence="4">The sequence shown here is derived from an EMBL/GenBank/DDBJ whole genome shotgun (WGS) entry which is preliminary data.</text>
</comment>
<accession>A0A1J8PX79</accession>
<keyword evidence="2" id="KW-0012">Acyltransferase</keyword>
<dbReference type="AlphaFoldDB" id="A0A1J8PX79"/>
<dbReference type="SUPFAM" id="SSF55729">
    <property type="entry name" value="Acyl-CoA N-acyltransferases (Nat)"/>
    <property type="match status" value="1"/>
</dbReference>
<dbReference type="Pfam" id="PF00583">
    <property type="entry name" value="Acetyltransf_1"/>
    <property type="match status" value="1"/>
</dbReference>
<dbReference type="GO" id="GO:0016747">
    <property type="term" value="F:acyltransferase activity, transferring groups other than amino-acyl groups"/>
    <property type="evidence" value="ECO:0007669"/>
    <property type="project" value="InterPro"/>
</dbReference>
<protein>
    <recommendedName>
        <fullName evidence="3">N-acetyltransferase domain-containing protein</fullName>
    </recommendedName>
</protein>
<reference evidence="4 5" key="1">
    <citation type="submission" date="2016-03" db="EMBL/GenBank/DDBJ databases">
        <title>Comparative genomics of the ectomycorrhizal sister species Rhizopogon vinicolor and Rhizopogon vesiculosus (Basidiomycota: Boletales) reveals a divergence of the mating type B locus.</title>
        <authorList>
            <person name="Mujic A.B."/>
            <person name="Kuo A."/>
            <person name="Tritt A."/>
            <person name="Lipzen A."/>
            <person name="Chen C."/>
            <person name="Johnson J."/>
            <person name="Sharma A."/>
            <person name="Barry K."/>
            <person name="Grigoriev I.V."/>
            <person name="Spatafora J.W."/>
        </authorList>
    </citation>
    <scope>NUCLEOTIDE SEQUENCE [LARGE SCALE GENOMIC DNA]</scope>
    <source>
        <strain evidence="4 5">AM-OR11-056</strain>
    </source>
</reference>
<organism evidence="4 5">
    <name type="scientific">Rhizopogon vesiculosus</name>
    <dbReference type="NCBI Taxonomy" id="180088"/>
    <lineage>
        <taxon>Eukaryota</taxon>
        <taxon>Fungi</taxon>
        <taxon>Dikarya</taxon>
        <taxon>Basidiomycota</taxon>
        <taxon>Agaricomycotina</taxon>
        <taxon>Agaricomycetes</taxon>
        <taxon>Agaricomycetidae</taxon>
        <taxon>Boletales</taxon>
        <taxon>Suillineae</taxon>
        <taxon>Rhizopogonaceae</taxon>
        <taxon>Rhizopogon</taxon>
    </lineage>
</organism>
<dbReference type="PANTHER" id="PTHR42919">
    <property type="entry name" value="N-ALPHA-ACETYLTRANSFERASE"/>
    <property type="match status" value="1"/>
</dbReference>
<dbReference type="STRING" id="180088.A0A1J8PX79"/>
<dbReference type="PANTHER" id="PTHR42919:SF8">
    <property type="entry name" value="N-ALPHA-ACETYLTRANSFERASE 50"/>
    <property type="match status" value="1"/>
</dbReference>
<dbReference type="InterPro" id="IPR051556">
    <property type="entry name" value="N-term/lysine_N-AcTrnsfr"/>
</dbReference>
<keyword evidence="1" id="KW-0808">Transferase</keyword>
<sequence length="190" mass="21986">MSNSPAASSSSRITFAYLTYRNIGTVRKLNSVLFPIKYSDKFYQDILATEVEDFCQLVYYNDVPVGIICCRLENKDLYLMTMGVLAVSYPAVNRGKYTDHYKPYRSRQLGSETLKRIIKAAASHSKPKIRRIYLHVQTSNTEAKKFYEKNGFKEVGIKEDYYKKIVPRDAWILERVIDSEGKQDQEQPQA</sequence>
<dbReference type="EMBL" id="LVVM01004376">
    <property type="protein sequence ID" value="OJA13071.1"/>
    <property type="molecule type" value="Genomic_DNA"/>
</dbReference>
<evidence type="ECO:0000256" key="2">
    <source>
        <dbReference type="ARBA" id="ARBA00023315"/>
    </source>
</evidence>
<feature type="domain" description="N-acetyltransferase" evidence="3">
    <location>
        <begin position="13"/>
        <end position="178"/>
    </location>
</feature>
<dbReference type="Proteomes" id="UP000183567">
    <property type="component" value="Unassembled WGS sequence"/>
</dbReference>
<proteinExistence type="predicted"/>
<dbReference type="InterPro" id="IPR000182">
    <property type="entry name" value="GNAT_dom"/>
</dbReference>
<gene>
    <name evidence="4" type="ORF">AZE42_01896</name>
</gene>